<evidence type="ECO:0000256" key="8">
    <source>
        <dbReference type="SAM" id="Phobius"/>
    </source>
</evidence>
<comment type="subcellular location">
    <subcellularLocation>
        <location evidence="1">Cell membrane</location>
        <topology evidence="1">Multi-pass membrane protein</topology>
    </subcellularLocation>
</comment>
<reference evidence="10 11" key="1">
    <citation type="submission" date="2022-02" db="EMBL/GenBank/DDBJ databases">
        <title>Shinella B3.7 sp. nov., isolated from Sediment (Zhairuo Island).</title>
        <authorList>
            <person name="Chen G."/>
        </authorList>
    </citation>
    <scope>NUCLEOTIDE SEQUENCE [LARGE SCALE GENOMIC DNA]</scope>
    <source>
        <strain evidence="10 11">B3.7</strain>
    </source>
</reference>
<dbReference type="PANTHER" id="PTHR22911:SF137">
    <property type="entry name" value="SOLUTE CARRIER FAMILY 35 MEMBER G2-RELATED"/>
    <property type="match status" value="1"/>
</dbReference>
<dbReference type="PANTHER" id="PTHR22911">
    <property type="entry name" value="ACYL-MALONYL CONDENSING ENZYME-RELATED"/>
    <property type="match status" value="1"/>
</dbReference>
<dbReference type="NCBIfam" id="TIGR00688">
    <property type="entry name" value="rarD"/>
    <property type="match status" value="1"/>
</dbReference>
<evidence type="ECO:0000313" key="10">
    <source>
        <dbReference type="EMBL" id="MCJ8148059.1"/>
    </source>
</evidence>
<keyword evidence="5 8" id="KW-0812">Transmembrane</keyword>
<feature type="transmembrane region" description="Helical" evidence="8">
    <location>
        <begin position="253"/>
        <end position="271"/>
    </location>
</feature>
<protein>
    <submittedName>
        <fullName evidence="10">EamA family transporter RarD</fullName>
    </submittedName>
</protein>
<evidence type="ECO:0000256" key="7">
    <source>
        <dbReference type="ARBA" id="ARBA00023136"/>
    </source>
</evidence>
<gene>
    <name evidence="10" type="primary">rarD</name>
    <name evidence="10" type="ORF">MKI86_02810</name>
</gene>
<feature type="transmembrane region" description="Helical" evidence="8">
    <location>
        <begin position="222"/>
        <end position="241"/>
    </location>
</feature>
<keyword evidence="7 8" id="KW-0472">Membrane</keyword>
<dbReference type="InterPro" id="IPR004626">
    <property type="entry name" value="RarD"/>
</dbReference>
<comment type="caution">
    <text evidence="10">The sequence shown here is derived from an EMBL/GenBank/DDBJ whole genome shotgun (WGS) entry which is preliminary data.</text>
</comment>
<keyword evidence="4" id="KW-1003">Cell membrane</keyword>
<dbReference type="EMBL" id="JAKVIN010000001">
    <property type="protein sequence ID" value="MCJ8148059.1"/>
    <property type="molecule type" value="Genomic_DNA"/>
</dbReference>
<evidence type="ECO:0000256" key="1">
    <source>
        <dbReference type="ARBA" id="ARBA00004651"/>
    </source>
</evidence>
<organism evidence="10 11">
    <name type="scientific">Shinella sedimenti</name>
    <dbReference type="NCBI Taxonomy" id="2919913"/>
    <lineage>
        <taxon>Bacteria</taxon>
        <taxon>Pseudomonadati</taxon>
        <taxon>Pseudomonadota</taxon>
        <taxon>Alphaproteobacteria</taxon>
        <taxon>Hyphomicrobiales</taxon>
        <taxon>Rhizobiaceae</taxon>
        <taxon>Shinella</taxon>
    </lineage>
</organism>
<dbReference type="Pfam" id="PF00892">
    <property type="entry name" value="EamA"/>
    <property type="match status" value="2"/>
</dbReference>
<feature type="domain" description="EamA" evidence="9">
    <location>
        <begin position="164"/>
        <end position="292"/>
    </location>
</feature>
<evidence type="ECO:0000313" key="11">
    <source>
        <dbReference type="Proteomes" id="UP001201844"/>
    </source>
</evidence>
<dbReference type="InterPro" id="IPR000620">
    <property type="entry name" value="EamA_dom"/>
</dbReference>
<evidence type="ECO:0000256" key="3">
    <source>
        <dbReference type="ARBA" id="ARBA00022448"/>
    </source>
</evidence>
<dbReference type="SUPFAM" id="SSF103481">
    <property type="entry name" value="Multidrug resistance efflux transporter EmrE"/>
    <property type="match status" value="2"/>
</dbReference>
<feature type="transmembrane region" description="Helical" evidence="8">
    <location>
        <begin position="81"/>
        <end position="101"/>
    </location>
</feature>
<keyword evidence="11" id="KW-1185">Reference proteome</keyword>
<keyword evidence="6 8" id="KW-1133">Transmembrane helix</keyword>
<dbReference type="InterPro" id="IPR037185">
    <property type="entry name" value="EmrE-like"/>
</dbReference>
<proteinExistence type="inferred from homology"/>
<evidence type="ECO:0000256" key="4">
    <source>
        <dbReference type="ARBA" id="ARBA00022475"/>
    </source>
</evidence>
<feature type="transmembrane region" description="Helical" evidence="8">
    <location>
        <begin position="52"/>
        <end position="69"/>
    </location>
</feature>
<evidence type="ECO:0000259" key="9">
    <source>
        <dbReference type="Pfam" id="PF00892"/>
    </source>
</evidence>
<feature type="transmembrane region" description="Helical" evidence="8">
    <location>
        <begin position="113"/>
        <end position="130"/>
    </location>
</feature>
<name>A0ABT0CIJ2_9HYPH</name>
<feature type="transmembrane region" description="Helical" evidence="8">
    <location>
        <begin position="188"/>
        <end position="206"/>
    </location>
</feature>
<keyword evidence="3" id="KW-0813">Transport</keyword>
<feature type="transmembrane region" description="Helical" evidence="8">
    <location>
        <begin position="20"/>
        <end position="40"/>
    </location>
</feature>
<feature type="transmembrane region" description="Helical" evidence="8">
    <location>
        <begin position="277"/>
        <end position="297"/>
    </location>
</feature>
<sequence>MADANSSSGPQTGDSPRGFAFALTAYVLWGFLPFFMKAVAHIPAAEVVAHRIIWSVPLAGLVLVWLGRTGDIKVALRSPRMIAMATLTAVLITINWGIYVWAIGAGRAIETALGYYVNPLFSIFLGAVLLKEKLDRAQMVAIALAAVAVAILAFDAGGLPWVSLGLCVSWAFYAFCRKALPIGPNQGFFLEVLILSVPAIGYIIWLESTGQGHFGDTGMADVLWLLSCGVVTAIPLMIYANGAKLLRLSTIGIMQYIAPTMIFIIAVFAFGEPFGTVKLIAFVFIWAALFIYSGSMLRSARNRRLAAAEVKAAE</sequence>
<dbReference type="RefSeq" id="WP_241596855.1">
    <property type="nucleotide sequence ID" value="NZ_JAKVIN010000001.1"/>
</dbReference>
<dbReference type="Proteomes" id="UP001201844">
    <property type="component" value="Unassembled WGS sequence"/>
</dbReference>
<evidence type="ECO:0000256" key="2">
    <source>
        <dbReference type="ARBA" id="ARBA00007362"/>
    </source>
</evidence>
<feature type="domain" description="EamA" evidence="9">
    <location>
        <begin position="18"/>
        <end position="152"/>
    </location>
</feature>
<comment type="similarity">
    <text evidence="2">Belongs to the EamA transporter family.</text>
</comment>
<feature type="transmembrane region" description="Helical" evidence="8">
    <location>
        <begin position="137"/>
        <end position="154"/>
    </location>
</feature>
<accession>A0ABT0CIJ2</accession>
<evidence type="ECO:0000256" key="6">
    <source>
        <dbReference type="ARBA" id="ARBA00022989"/>
    </source>
</evidence>
<evidence type="ECO:0000256" key="5">
    <source>
        <dbReference type="ARBA" id="ARBA00022692"/>
    </source>
</evidence>